<proteinExistence type="predicted"/>
<dbReference type="Proteomes" id="UP000002593">
    <property type="component" value="Chromosome"/>
</dbReference>
<evidence type="ECO:0000313" key="3">
    <source>
        <dbReference type="Proteomes" id="UP000002593"/>
    </source>
</evidence>
<dbReference type="InterPro" id="IPR051162">
    <property type="entry name" value="T4SS_component"/>
</dbReference>
<name>A2BMB1_HYPBU</name>
<evidence type="ECO:0000259" key="1">
    <source>
        <dbReference type="SMART" id="SM00382"/>
    </source>
</evidence>
<feature type="domain" description="AAA+ ATPase" evidence="1">
    <location>
        <begin position="163"/>
        <end position="306"/>
    </location>
</feature>
<gene>
    <name evidence="2" type="ordered locus">Hbut_1292</name>
</gene>
<organism evidence="2 3">
    <name type="scientific">Hyperthermus butylicus (strain DSM 5456 / JCM 9403 / PLM1-5)</name>
    <dbReference type="NCBI Taxonomy" id="415426"/>
    <lineage>
        <taxon>Archaea</taxon>
        <taxon>Thermoproteota</taxon>
        <taxon>Thermoprotei</taxon>
        <taxon>Desulfurococcales</taxon>
        <taxon>Pyrodictiaceae</taxon>
        <taxon>Hyperthermus</taxon>
    </lineage>
</organism>
<dbReference type="SUPFAM" id="SSF52540">
    <property type="entry name" value="P-loop containing nucleoside triphosphate hydrolases"/>
    <property type="match status" value="1"/>
</dbReference>
<sequence length="362" mass="39988">MIVLGRKVDYNAATRLLESKLIMYQVELERNPANTRAKRMLELLEAIRSEINKYRDPVNLQLVFLVCKSHSGAEIAAVLKPLKSMLQPYRCKISLTSISLGGNFPRRGGTVLSGSKALRELGRVALPLSILEFARESQLSIPIGVDLLAGGFPIFLPIHDEYGARHTLVVGPSGRGKTYLLGRIVALVLALLPHRVVVVDPKGDLAGLIDSFCGCSEVVEVIDDSDEEYLSRIVHDKVRELLERSRYAVLVVDEAWRLAGSHALNVALREGRSRGLAVIMASQQPGDFTTTHWANTSNVIVFGSKDRSYISLVARYSGIEPRSLEHLTHLDIGEALIRYSNTSIAIPFRVLEPPLITVKRPP</sequence>
<dbReference type="eggNOG" id="arCOG05935">
    <property type="taxonomic scope" value="Archaea"/>
</dbReference>
<keyword evidence="3" id="KW-1185">Reference proteome</keyword>
<dbReference type="InterPro" id="IPR027417">
    <property type="entry name" value="P-loop_NTPase"/>
</dbReference>
<dbReference type="PANTHER" id="PTHR30121:SF6">
    <property type="entry name" value="SLR6007 PROTEIN"/>
    <property type="match status" value="1"/>
</dbReference>
<dbReference type="KEGG" id="hbu:Hbut_1292"/>
<dbReference type="AlphaFoldDB" id="A2BMB1"/>
<dbReference type="SMART" id="SM00382">
    <property type="entry name" value="AAA"/>
    <property type="match status" value="1"/>
</dbReference>
<dbReference type="Gene3D" id="3.40.50.300">
    <property type="entry name" value="P-loop containing nucleotide triphosphate hydrolases"/>
    <property type="match status" value="1"/>
</dbReference>
<dbReference type="STRING" id="415426.Hbut_1292"/>
<dbReference type="HOGENOM" id="CLU_764218_0_0_2"/>
<dbReference type="CDD" id="cd01127">
    <property type="entry name" value="TrwB_TraG_TraD_VirD4"/>
    <property type="match status" value="1"/>
</dbReference>
<evidence type="ECO:0000313" key="2">
    <source>
        <dbReference type="EMBL" id="ABM81122.1"/>
    </source>
</evidence>
<accession>A2BMB1</accession>
<dbReference type="InterPro" id="IPR003593">
    <property type="entry name" value="AAA+_ATPase"/>
</dbReference>
<dbReference type="EnsemblBacteria" id="ABM81122">
    <property type="protein sequence ID" value="ABM81122"/>
    <property type="gene ID" value="Hbut_1292"/>
</dbReference>
<dbReference type="EMBL" id="CP000493">
    <property type="protein sequence ID" value="ABM81122.1"/>
    <property type="molecule type" value="Genomic_DNA"/>
</dbReference>
<protein>
    <submittedName>
        <fullName evidence="2">Conserved crenarchaeal protein</fullName>
    </submittedName>
</protein>
<reference evidence="2 3" key="1">
    <citation type="journal article" date="2007" name="Archaea">
        <title>The genome of Hyperthermus butylicus: a sulfur-reducing, peptide fermenting, neutrophilic Crenarchaeote growing up to 108 degrees C.</title>
        <authorList>
            <person name="Brugger K."/>
            <person name="Chen L."/>
            <person name="Stark M."/>
            <person name="Zibat A."/>
            <person name="Redder P."/>
            <person name="Ruepp A."/>
            <person name="Awayez M."/>
            <person name="She Q."/>
            <person name="Garrett R.A."/>
            <person name="Klenk H.P."/>
        </authorList>
    </citation>
    <scope>NUCLEOTIDE SEQUENCE [LARGE SCALE GENOMIC DNA]</scope>
    <source>
        <strain evidence="3">DSM 5456 / JCM 9403 / PLM1-5</strain>
    </source>
</reference>
<dbReference type="PANTHER" id="PTHR30121">
    <property type="entry name" value="UNCHARACTERIZED PROTEIN YJGR-RELATED"/>
    <property type="match status" value="1"/>
</dbReference>